<protein>
    <submittedName>
        <fullName evidence="2">Putative integral membrane protein</fullName>
    </submittedName>
</protein>
<dbReference type="Pfam" id="PF14108">
    <property type="entry name" value="ABA4-like"/>
    <property type="match status" value="1"/>
</dbReference>
<name>A0YDL6_9GAMM</name>
<dbReference type="eggNOG" id="ENOG5032Z94">
    <property type="taxonomic scope" value="Bacteria"/>
</dbReference>
<feature type="transmembrane region" description="Helical" evidence="1">
    <location>
        <begin position="109"/>
        <end position="131"/>
    </location>
</feature>
<dbReference type="OrthoDB" id="6905929at2"/>
<keyword evidence="1" id="KW-1133">Transmembrane helix</keyword>
<evidence type="ECO:0000256" key="1">
    <source>
        <dbReference type="SAM" id="Phobius"/>
    </source>
</evidence>
<dbReference type="AlphaFoldDB" id="A0YDL6"/>
<evidence type="ECO:0000313" key="2">
    <source>
        <dbReference type="EMBL" id="EAW30900.1"/>
    </source>
</evidence>
<dbReference type="STRING" id="247633.GP2143_09897"/>
<accession>A0YDL6</accession>
<feature type="transmembrane region" description="Helical" evidence="1">
    <location>
        <begin position="77"/>
        <end position="97"/>
    </location>
</feature>
<evidence type="ECO:0000313" key="3">
    <source>
        <dbReference type="Proteomes" id="UP000004931"/>
    </source>
</evidence>
<feature type="transmembrane region" description="Helical" evidence="1">
    <location>
        <begin position="6"/>
        <end position="24"/>
    </location>
</feature>
<gene>
    <name evidence="2" type="ORF">GP2143_09897</name>
</gene>
<dbReference type="InterPro" id="IPR025461">
    <property type="entry name" value="ABA4-like"/>
</dbReference>
<feature type="transmembrane region" description="Helical" evidence="1">
    <location>
        <begin position="33"/>
        <end position="50"/>
    </location>
</feature>
<keyword evidence="3" id="KW-1185">Reference proteome</keyword>
<proteinExistence type="predicted"/>
<comment type="caution">
    <text evidence="2">The sequence shown here is derived from an EMBL/GenBank/DDBJ whole genome shotgun (WGS) entry which is preliminary data.</text>
</comment>
<dbReference type="Proteomes" id="UP000004931">
    <property type="component" value="Unassembled WGS sequence"/>
</dbReference>
<keyword evidence="1" id="KW-0472">Membrane</keyword>
<reference evidence="2 3" key="1">
    <citation type="journal article" date="2010" name="J. Bacteriol.">
        <title>Genome sequence of the oligotrophic marine Gammaproteobacterium HTCC2143, isolated from the Oregon Coast.</title>
        <authorList>
            <person name="Oh H.M."/>
            <person name="Kang I."/>
            <person name="Ferriera S."/>
            <person name="Giovannoni S.J."/>
            <person name="Cho J.C."/>
        </authorList>
    </citation>
    <scope>NUCLEOTIDE SEQUENCE [LARGE SCALE GENOMIC DNA]</scope>
    <source>
        <strain evidence="2 3">HTCC2143</strain>
    </source>
</reference>
<sequence length="150" mass="16668">MSLEQIFSLSGLIAMTGWAGLVLAPRWTVTRDWLAPVIAPLLIAMVYVWLMTSNSRPEGGGFGSLQEVTLLFSDPHLLLAGWIHYLAFDLFVGAWEVRDAQRQGIHHLLVIPCLFATLMAGPGGLALYWLIRSVVMIIKRRKRQAAEAVL</sequence>
<keyword evidence="1" id="KW-0812">Transmembrane</keyword>
<organism evidence="2 3">
    <name type="scientific">marine gamma proteobacterium HTCC2143</name>
    <dbReference type="NCBI Taxonomy" id="247633"/>
    <lineage>
        <taxon>Bacteria</taxon>
        <taxon>Pseudomonadati</taxon>
        <taxon>Pseudomonadota</taxon>
        <taxon>Gammaproteobacteria</taxon>
        <taxon>Cellvibrionales</taxon>
        <taxon>Spongiibacteraceae</taxon>
        <taxon>BD1-7 clade</taxon>
    </lineage>
</organism>
<dbReference type="EMBL" id="AAVT01000005">
    <property type="protein sequence ID" value="EAW30900.1"/>
    <property type="molecule type" value="Genomic_DNA"/>
</dbReference>